<dbReference type="Gene3D" id="2.60.40.10">
    <property type="entry name" value="Immunoglobulins"/>
    <property type="match status" value="2"/>
</dbReference>
<sequence length="183" mass="18755">MQQATLSVQTKTITVQDTVGPTITVTPDTITLEAGSPSPDLLDGVTTDDGSTVTTTGSVDTSTPGTYVITYNSVDAQGNAAAPVTRTYIIQDTTDPVLTVPADVTLEFPADTTPANTGFATATDNALPAPTVTFSDVSVPGTGNIIEVITRTWTATDATGNSVSADQTITVQDTVGPTIHSYT</sequence>
<dbReference type="AlphaFoldDB" id="A0A7D5R8R8"/>
<proteinExistence type="predicted"/>
<dbReference type="Proteomes" id="UP000509441">
    <property type="component" value="Chromosome"/>
</dbReference>
<feature type="region of interest" description="Disordered" evidence="1">
    <location>
        <begin position="32"/>
        <end position="59"/>
    </location>
</feature>
<dbReference type="InterPro" id="IPR032179">
    <property type="entry name" value="Cry22Aa_Ig-like"/>
</dbReference>
<evidence type="ECO:0000313" key="4">
    <source>
        <dbReference type="Proteomes" id="UP000509441"/>
    </source>
</evidence>
<feature type="compositionally biased region" description="Low complexity" evidence="1">
    <location>
        <begin position="43"/>
        <end position="59"/>
    </location>
</feature>
<dbReference type="KEGG" id="nox:C5F49_06625"/>
<evidence type="ECO:0000259" key="2">
    <source>
        <dbReference type="Pfam" id="PF16403"/>
    </source>
</evidence>
<keyword evidence="4" id="KW-1185">Reference proteome</keyword>
<name>A0A7D5R8R8_9ARCH</name>
<feature type="domain" description="Pesticidal crystal protein Cry22Aa Ig-like" evidence="2">
    <location>
        <begin position="46"/>
        <end position="87"/>
    </location>
</feature>
<dbReference type="InterPro" id="IPR013783">
    <property type="entry name" value="Ig-like_fold"/>
</dbReference>
<reference evidence="3 4" key="1">
    <citation type="submission" date="2018-02" db="EMBL/GenBank/DDBJ databases">
        <title>Complete genome of Nitrosopumilus oxyclinae HCE1.</title>
        <authorList>
            <person name="Qin W."/>
            <person name="Zheng Y."/>
            <person name="Stahl D.A."/>
        </authorList>
    </citation>
    <scope>NUCLEOTIDE SEQUENCE [LARGE SCALE GENOMIC DNA]</scope>
    <source>
        <strain evidence="3 4">HCE1</strain>
    </source>
</reference>
<organism evidence="3 4">
    <name type="scientific">Nitrosopumilus oxyclinae</name>
    <dbReference type="NCBI Taxonomy" id="1959104"/>
    <lineage>
        <taxon>Archaea</taxon>
        <taxon>Nitrososphaerota</taxon>
        <taxon>Nitrososphaeria</taxon>
        <taxon>Nitrosopumilales</taxon>
        <taxon>Nitrosopumilaceae</taxon>
        <taxon>Nitrosopumilus</taxon>
    </lineage>
</organism>
<gene>
    <name evidence="3" type="ORF">C5F49_06625</name>
</gene>
<evidence type="ECO:0000313" key="3">
    <source>
        <dbReference type="EMBL" id="QLH05024.1"/>
    </source>
</evidence>
<protein>
    <recommendedName>
        <fullName evidence="2">Pesticidal crystal protein Cry22Aa Ig-like domain-containing protein</fullName>
    </recommendedName>
</protein>
<evidence type="ECO:0000256" key="1">
    <source>
        <dbReference type="SAM" id="MobiDB-lite"/>
    </source>
</evidence>
<dbReference type="EMBL" id="CP026994">
    <property type="protein sequence ID" value="QLH05024.1"/>
    <property type="molecule type" value="Genomic_DNA"/>
</dbReference>
<dbReference type="Pfam" id="PF16403">
    <property type="entry name" value="Bact_surface_Ig-like"/>
    <property type="match status" value="1"/>
</dbReference>
<accession>A0A7D5R8R8</accession>